<dbReference type="GO" id="GO:0042302">
    <property type="term" value="F:structural constituent of cuticle"/>
    <property type="evidence" value="ECO:0007669"/>
    <property type="project" value="UniProtKB-UniRule"/>
</dbReference>
<evidence type="ECO:0000256" key="3">
    <source>
        <dbReference type="SAM" id="MobiDB-lite"/>
    </source>
</evidence>
<gene>
    <name evidence="5" type="primary">resilin_2</name>
    <name evidence="5" type="ORF">FJT64_007619</name>
</gene>
<evidence type="ECO:0000256" key="1">
    <source>
        <dbReference type="ARBA" id="ARBA00022460"/>
    </source>
</evidence>
<sequence length="293" mass="30958">MSSLGRRGRPSTRCCPLKMRVILLAALLASVARAQINPGNQFFSGPLAPAPLTPLGQPPPDGVAQYTYGYKTEDPAEAAYSEQNEQRNGNAVTGFYSTLLPDGRVQVVNYVADENGYRATVSYQTPDGIPLPSPQQAPGAPPPRAEPRQPTFLFSGPLPPLTADLGPGFGRRVDSGAPLGFAGPAKREDHSWSHKTGSPAGPASRSGDDEAAAPAGHVVTSSAQFSARQGRLSRRPQARSAAVRAPRQSGAFGAGPSEPAAADPSHPLAQFIHSPLHRFSPQFGEWNPMRIRT</sequence>
<accession>A0A6A4VTI7</accession>
<protein>
    <submittedName>
        <fullName evidence="5">Pro-resilin</fullName>
    </submittedName>
</protein>
<feature type="signal peptide" evidence="4">
    <location>
        <begin position="1"/>
        <end position="34"/>
    </location>
</feature>
<dbReference type="GO" id="GO:0031012">
    <property type="term" value="C:extracellular matrix"/>
    <property type="evidence" value="ECO:0007669"/>
    <property type="project" value="TreeGrafter"/>
</dbReference>
<dbReference type="Pfam" id="PF00379">
    <property type="entry name" value="Chitin_bind_4"/>
    <property type="match status" value="1"/>
</dbReference>
<dbReference type="Proteomes" id="UP000440578">
    <property type="component" value="Unassembled WGS sequence"/>
</dbReference>
<evidence type="ECO:0000256" key="4">
    <source>
        <dbReference type="SAM" id="SignalP"/>
    </source>
</evidence>
<dbReference type="PRINTS" id="PR00947">
    <property type="entry name" value="CUTICLE"/>
</dbReference>
<dbReference type="AlphaFoldDB" id="A0A6A4VTI7"/>
<feature type="compositionally biased region" description="Pro residues" evidence="3">
    <location>
        <begin position="129"/>
        <end position="144"/>
    </location>
</feature>
<keyword evidence="4" id="KW-0732">Signal</keyword>
<name>A0A6A4VTI7_AMPAM</name>
<keyword evidence="6" id="KW-1185">Reference proteome</keyword>
<keyword evidence="1 2" id="KW-0193">Cuticle</keyword>
<dbReference type="InterPro" id="IPR051217">
    <property type="entry name" value="Insect_Cuticle_Struc_Prot"/>
</dbReference>
<dbReference type="InterPro" id="IPR031311">
    <property type="entry name" value="CHIT_BIND_RR_consensus"/>
</dbReference>
<dbReference type="PANTHER" id="PTHR12236">
    <property type="entry name" value="STRUCTURAL CONTITUENT OF CUTICLE"/>
    <property type="match status" value="1"/>
</dbReference>
<dbReference type="PROSITE" id="PS00233">
    <property type="entry name" value="CHIT_BIND_RR_1"/>
    <property type="match status" value="1"/>
</dbReference>
<evidence type="ECO:0000256" key="2">
    <source>
        <dbReference type="PROSITE-ProRule" id="PRU00497"/>
    </source>
</evidence>
<comment type="caution">
    <text evidence="5">The sequence shown here is derived from an EMBL/GenBank/DDBJ whole genome shotgun (WGS) entry which is preliminary data.</text>
</comment>
<evidence type="ECO:0000313" key="6">
    <source>
        <dbReference type="Proteomes" id="UP000440578"/>
    </source>
</evidence>
<feature type="region of interest" description="Disordered" evidence="3">
    <location>
        <begin position="124"/>
        <end position="267"/>
    </location>
</feature>
<dbReference type="EMBL" id="VIIS01001665">
    <property type="protein sequence ID" value="KAF0294730.1"/>
    <property type="molecule type" value="Genomic_DNA"/>
</dbReference>
<dbReference type="PANTHER" id="PTHR12236:SF79">
    <property type="entry name" value="CUTICULAR PROTEIN 50CB-RELATED"/>
    <property type="match status" value="1"/>
</dbReference>
<feature type="chain" id="PRO_5025561957" evidence="4">
    <location>
        <begin position="35"/>
        <end position="293"/>
    </location>
</feature>
<evidence type="ECO:0000313" key="5">
    <source>
        <dbReference type="EMBL" id="KAF0294730.1"/>
    </source>
</evidence>
<organism evidence="5 6">
    <name type="scientific">Amphibalanus amphitrite</name>
    <name type="common">Striped barnacle</name>
    <name type="synonym">Balanus amphitrite</name>
    <dbReference type="NCBI Taxonomy" id="1232801"/>
    <lineage>
        <taxon>Eukaryota</taxon>
        <taxon>Metazoa</taxon>
        <taxon>Ecdysozoa</taxon>
        <taxon>Arthropoda</taxon>
        <taxon>Crustacea</taxon>
        <taxon>Multicrustacea</taxon>
        <taxon>Cirripedia</taxon>
        <taxon>Thoracica</taxon>
        <taxon>Thoracicalcarea</taxon>
        <taxon>Balanomorpha</taxon>
        <taxon>Balanoidea</taxon>
        <taxon>Balanidae</taxon>
        <taxon>Amphibalaninae</taxon>
        <taxon>Amphibalanus</taxon>
    </lineage>
</organism>
<dbReference type="OrthoDB" id="6425109at2759"/>
<dbReference type="InterPro" id="IPR000618">
    <property type="entry name" value="Insect_cuticle"/>
</dbReference>
<proteinExistence type="predicted"/>
<dbReference type="PROSITE" id="PS51155">
    <property type="entry name" value="CHIT_BIND_RR_2"/>
    <property type="match status" value="1"/>
</dbReference>
<dbReference type="GO" id="GO:0005615">
    <property type="term" value="C:extracellular space"/>
    <property type="evidence" value="ECO:0007669"/>
    <property type="project" value="TreeGrafter"/>
</dbReference>
<reference evidence="5 6" key="1">
    <citation type="submission" date="2019-07" db="EMBL/GenBank/DDBJ databases">
        <title>Draft genome assembly of a fouling barnacle, Amphibalanus amphitrite (Darwin, 1854): The first reference genome for Thecostraca.</title>
        <authorList>
            <person name="Kim W."/>
        </authorList>
    </citation>
    <scope>NUCLEOTIDE SEQUENCE [LARGE SCALE GENOMIC DNA]</scope>
    <source>
        <strain evidence="5">SNU_AA5</strain>
        <tissue evidence="5">Soma without cirri and trophi</tissue>
    </source>
</reference>